<name>A0A833E472_9EURY</name>
<dbReference type="AlphaFoldDB" id="A0A833E472"/>
<dbReference type="Proteomes" id="UP000653692">
    <property type="component" value="Unassembled WGS sequence"/>
</dbReference>
<dbReference type="InterPro" id="IPR010920">
    <property type="entry name" value="LSM_dom_sf"/>
</dbReference>
<accession>A0A833E472</accession>
<comment type="caution">
    <text evidence="1">The sequence shown here is derived from an EMBL/GenBank/DDBJ whole genome shotgun (WGS) entry which is preliminary data.</text>
</comment>
<protein>
    <recommendedName>
        <fullName evidence="3">LSM domain-containing protein</fullName>
    </recommendedName>
</protein>
<reference evidence="1" key="1">
    <citation type="journal article" date="2020" name="ISME J.">
        <title>Gammaproteobacteria mediating utilization of methyl-, sulfur- and petroleum organic compounds in deep ocean hydrothermal plumes.</title>
        <authorList>
            <person name="Zhou Z."/>
            <person name="Liu Y."/>
            <person name="Pan J."/>
            <person name="Cron B.R."/>
            <person name="Toner B.M."/>
            <person name="Anantharaman K."/>
            <person name="Breier J.A."/>
            <person name="Dick G.J."/>
            <person name="Li M."/>
        </authorList>
    </citation>
    <scope>NUCLEOTIDE SEQUENCE</scope>
    <source>
        <strain evidence="1">SZUA-1476</strain>
    </source>
</reference>
<gene>
    <name evidence="1" type="ORF">EYH24_05195</name>
</gene>
<dbReference type="EMBL" id="DQUR01000177">
    <property type="protein sequence ID" value="HIP89319.1"/>
    <property type="molecule type" value="Genomic_DNA"/>
</dbReference>
<proteinExistence type="predicted"/>
<evidence type="ECO:0000313" key="2">
    <source>
        <dbReference type="Proteomes" id="UP000653692"/>
    </source>
</evidence>
<organism evidence="1 2">
    <name type="scientific">Thermococcus paralvinellae</name>
    <dbReference type="NCBI Taxonomy" id="582419"/>
    <lineage>
        <taxon>Archaea</taxon>
        <taxon>Methanobacteriati</taxon>
        <taxon>Methanobacteriota</taxon>
        <taxon>Thermococci</taxon>
        <taxon>Thermococcales</taxon>
        <taxon>Thermococcaceae</taxon>
        <taxon>Thermococcus</taxon>
    </lineage>
</organism>
<dbReference type="CDD" id="cd00600">
    <property type="entry name" value="Sm_like"/>
    <property type="match status" value="1"/>
</dbReference>
<evidence type="ECO:0000313" key="1">
    <source>
        <dbReference type="EMBL" id="HIP89319.1"/>
    </source>
</evidence>
<dbReference type="Gene3D" id="2.30.30.100">
    <property type="match status" value="1"/>
</dbReference>
<evidence type="ECO:0008006" key="3">
    <source>
        <dbReference type="Google" id="ProtNLM"/>
    </source>
</evidence>
<sequence length="72" mass="8114">MSEKPLLDETLKEWKGKKIALAVNGEHSFIGILKDFDEESLLLEDVTDVVGNKGKQLLVRINDVSWIMLMGD</sequence>
<dbReference type="SUPFAM" id="SSF50182">
    <property type="entry name" value="Sm-like ribonucleoproteins"/>
    <property type="match status" value="1"/>
</dbReference>